<dbReference type="GO" id="GO:0033612">
    <property type="term" value="F:receptor serine/threonine kinase binding"/>
    <property type="evidence" value="ECO:0007669"/>
    <property type="project" value="TreeGrafter"/>
</dbReference>
<dbReference type="Gene3D" id="1.10.510.10">
    <property type="entry name" value="Transferase(Phosphotransferase) domain 1"/>
    <property type="match status" value="1"/>
</dbReference>
<evidence type="ECO:0000256" key="9">
    <source>
        <dbReference type="ARBA" id="ARBA00022989"/>
    </source>
</evidence>
<dbReference type="Gene3D" id="3.80.10.10">
    <property type="entry name" value="Ribonuclease Inhibitor"/>
    <property type="match status" value="5"/>
</dbReference>
<comment type="caution">
    <text evidence="16">The sequence shown here is derived from an EMBL/GenBank/DDBJ whole genome shotgun (WGS) entry which is preliminary data.</text>
</comment>
<dbReference type="SUPFAM" id="SSF56112">
    <property type="entry name" value="Protein kinase-like (PK-like)"/>
    <property type="match status" value="1"/>
</dbReference>
<proteinExistence type="predicted"/>
<evidence type="ECO:0000256" key="11">
    <source>
        <dbReference type="ARBA" id="ARBA00023170"/>
    </source>
</evidence>
<keyword evidence="9 13" id="KW-1133">Transmembrane helix</keyword>
<dbReference type="FunFam" id="1.10.510.10:FF:000388">
    <property type="entry name" value="Leucine-rich repeat receptor-like tyrosine-protein kinase PXC3"/>
    <property type="match status" value="1"/>
</dbReference>
<evidence type="ECO:0000256" key="13">
    <source>
        <dbReference type="SAM" id="Phobius"/>
    </source>
</evidence>
<evidence type="ECO:0000256" key="8">
    <source>
        <dbReference type="ARBA" id="ARBA00022840"/>
    </source>
</evidence>
<dbReference type="GO" id="GO:0004672">
    <property type="term" value="F:protein kinase activity"/>
    <property type="evidence" value="ECO:0007669"/>
    <property type="project" value="InterPro"/>
</dbReference>
<evidence type="ECO:0000256" key="6">
    <source>
        <dbReference type="ARBA" id="ARBA00022737"/>
    </source>
</evidence>
<feature type="signal peptide" evidence="14">
    <location>
        <begin position="1"/>
        <end position="29"/>
    </location>
</feature>
<dbReference type="Proteomes" id="UP001229421">
    <property type="component" value="Unassembled WGS sequence"/>
</dbReference>
<dbReference type="Pfam" id="PF13855">
    <property type="entry name" value="LRR_8"/>
    <property type="match status" value="3"/>
</dbReference>
<feature type="chain" id="PRO_5042130930" description="Protein kinase domain-containing protein" evidence="14">
    <location>
        <begin position="30"/>
        <end position="942"/>
    </location>
</feature>
<dbReference type="FunFam" id="3.80.10.10:FF:000095">
    <property type="entry name" value="LRR receptor-like serine/threonine-protein kinase GSO1"/>
    <property type="match status" value="2"/>
</dbReference>
<evidence type="ECO:0000256" key="4">
    <source>
        <dbReference type="ARBA" id="ARBA00022692"/>
    </source>
</evidence>
<dbReference type="SMART" id="SM00369">
    <property type="entry name" value="LRR_TYP"/>
    <property type="match status" value="9"/>
</dbReference>
<evidence type="ECO:0000256" key="7">
    <source>
        <dbReference type="ARBA" id="ARBA00022741"/>
    </source>
</evidence>
<dbReference type="GO" id="GO:0016020">
    <property type="term" value="C:membrane"/>
    <property type="evidence" value="ECO:0007669"/>
    <property type="project" value="UniProtKB-SubCell"/>
</dbReference>
<dbReference type="SUPFAM" id="SSF52047">
    <property type="entry name" value="RNI-like"/>
    <property type="match status" value="1"/>
</dbReference>
<dbReference type="GO" id="GO:0051707">
    <property type="term" value="P:response to other organism"/>
    <property type="evidence" value="ECO:0007669"/>
    <property type="project" value="UniProtKB-ARBA"/>
</dbReference>
<keyword evidence="5 14" id="KW-0732">Signal</keyword>
<dbReference type="PANTHER" id="PTHR48056:SF17">
    <property type="entry name" value="LEUCINE-RICH REPEAT RECEPTOR PROTEIN KINASE EMS1"/>
    <property type="match status" value="1"/>
</dbReference>
<dbReference type="InterPro" id="IPR001611">
    <property type="entry name" value="Leu-rich_rpt"/>
</dbReference>
<keyword evidence="3" id="KW-0808">Transferase</keyword>
<evidence type="ECO:0000256" key="14">
    <source>
        <dbReference type="SAM" id="SignalP"/>
    </source>
</evidence>
<name>A0AAD8LC27_TARER</name>
<evidence type="ECO:0000256" key="3">
    <source>
        <dbReference type="ARBA" id="ARBA00022679"/>
    </source>
</evidence>
<evidence type="ECO:0000256" key="5">
    <source>
        <dbReference type="ARBA" id="ARBA00022729"/>
    </source>
</evidence>
<dbReference type="Pfam" id="PF00560">
    <property type="entry name" value="LRR_1"/>
    <property type="match status" value="6"/>
</dbReference>
<evidence type="ECO:0000259" key="15">
    <source>
        <dbReference type="PROSITE" id="PS50011"/>
    </source>
</evidence>
<dbReference type="InterPro" id="IPR003591">
    <property type="entry name" value="Leu-rich_rpt_typical-subtyp"/>
</dbReference>
<protein>
    <recommendedName>
        <fullName evidence="15">Protein kinase domain-containing protein</fullName>
    </recommendedName>
</protein>
<dbReference type="PROSITE" id="PS50011">
    <property type="entry name" value="PROTEIN_KINASE_DOM"/>
    <property type="match status" value="1"/>
</dbReference>
<keyword evidence="17" id="KW-1185">Reference proteome</keyword>
<evidence type="ECO:0000256" key="1">
    <source>
        <dbReference type="ARBA" id="ARBA00004479"/>
    </source>
</evidence>
<dbReference type="InterPro" id="IPR050647">
    <property type="entry name" value="Plant_LRR-RLKs"/>
</dbReference>
<dbReference type="InterPro" id="IPR013210">
    <property type="entry name" value="LRR_N_plant-typ"/>
</dbReference>
<evidence type="ECO:0000313" key="16">
    <source>
        <dbReference type="EMBL" id="KAK1436461.1"/>
    </source>
</evidence>
<evidence type="ECO:0000256" key="10">
    <source>
        <dbReference type="ARBA" id="ARBA00023136"/>
    </source>
</evidence>
<keyword evidence="6" id="KW-0677">Repeat</keyword>
<dbReference type="PANTHER" id="PTHR48056">
    <property type="entry name" value="LRR RECEPTOR-LIKE SERINE/THREONINE-PROTEIN KINASE-RELATED"/>
    <property type="match status" value="1"/>
</dbReference>
<keyword evidence="10 13" id="KW-0472">Membrane</keyword>
<keyword evidence="4 13" id="KW-0812">Transmembrane</keyword>
<gene>
    <name evidence="16" type="ORF">QVD17_02241</name>
</gene>
<dbReference type="InterPro" id="IPR000719">
    <property type="entry name" value="Prot_kinase_dom"/>
</dbReference>
<evidence type="ECO:0000256" key="12">
    <source>
        <dbReference type="ARBA" id="ARBA00023180"/>
    </source>
</evidence>
<dbReference type="Pfam" id="PF08263">
    <property type="entry name" value="LRRNT_2"/>
    <property type="match status" value="1"/>
</dbReference>
<dbReference type="PROSITE" id="PS51450">
    <property type="entry name" value="LRR"/>
    <property type="match status" value="1"/>
</dbReference>
<dbReference type="InterPro" id="IPR011009">
    <property type="entry name" value="Kinase-like_dom_sf"/>
</dbReference>
<keyword evidence="12" id="KW-0325">Glycoprotein</keyword>
<dbReference type="SUPFAM" id="SSF52058">
    <property type="entry name" value="L domain-like"/>
    <property type="match status" value="1"/>
</dbReference>
<comment type="subcellular location">
    <subcellularLocation>
        <location evidence="1">Membrane</location>
        <topology evidence="1">Single-pass type I membrane protein</topology>
    </subcellularLocation>
</comment>
<keyword evidence="8" id="KW-0067">ATP-binding</keyword>
<dbReference type="EMBL" id="JAUHHV010000001">
    <property type="protein sequence ID" value="KAK1436461.1"/>
    <property type="molecule type" value="Genomic_DNA"/>
</dbReference>
<evidence type="ECO:0000313" key="17">
    <source>
        <dbReference type="Proteomes" id="UP001229421"/>
    </source>
</evidence>
<dbReference type="GO" id="GO:0006952">
    <property type="term" value="P:defense response"/>
    <property type="evidence" value="ECO:0007669"/>
    <property type="project" value="UniProtKB-ARBA"/>
</dbReference>
<sequence>MSSSSSSRYTLTPPLFFFLFIIIVQHASSQLLSTQLTTMNNLNELIQTVTNNSKWDSSQNPCSWTGVFCTQNTLSITNLSLSSFSLSQIVNASSWSSLVCQIETLQSLDLSNNHLTSIPPPLLSSCTALKVLNFSNNKLTGLLPGFDTGLRSLEVLDLSRNSFDSVSIDSQFESLHNLKSLNISYNSFTGPVPVKLGESMLLQELQISMNSFTGVIPDRIIEYRNLSVLDLSYNRLTGSIPAGIGQLSSLEQLVLSANNLTGAIPLSIARMPALKRFSANQNGFTGPIPDGITSHVRNLDLSYNNLNGSIASDLLLQPNLLTVDLSSNNLEGFIPVNASKSLFRLRLGSNRLTGTIPIWSFGDADSSLTYLELDHNDLNGMIPPELGLYKNLSLLDLSHNNLVGSVPPELGDLNSLQVVHLDHNRLSGEIPNEISGLQFLVKLNMSWNSLNGPIPPSLSRLSNLTNLDLQVNNLSGPIPDSFASMDLLLELQLGMNKLGGVVRFLPTNLQIALNLSRNNFEGRIPDSLSRLQALEVLDLSNNRFSGVVPSSLGGMGNLIQLDLSNNLLTGSVPRFRQNVTVAIDGNINLSDTRSNSPPLADWKYKKTSSIGIVVASIAAVVALVILVVVAVIVSRKINGLKSKLLTYDVIHITNLDCTKALQRADYASCVVSKTRFSTYYKAVMPSGMTYLVKKVNESARMFQLVSHDLIEQELETVGSLTNSNVMIPLAYALTIRSAYLFYEFTEKGSLFDVLHGSLRSCLDWTNRYSIALGVANGLDFLHGCSSGPIILLDLSSKGVMLKSLNEPQIGDIELSKVIDPSKSTRNLSVVAGSVGYVPPEYAYTMRVTMAGNVYSFGVILLELLTGKTAVSEGFELANWVSNELEEKHNFDQMLDSVVSGTSPTVRDQMLAVLKVALACVNVLPEARPDTRSVLRMLLDARN</sequence>
<dbReference type="GO" id="GO:0005524">
    <property type="term" value="F:ATP binding"/>
    <property type="evidence" value="ECO:0007669"/>
    <property type="project" value="UniProtKB-KW"/>
</dbReference>
<feature type="transmembrane region" description="Helical" evidence="13">
    <location>
        <begin position="610"/>
        <end position="633"/>
    </location>
</feature>
<organism evidence="16 17">
    <name type="scientific">Tagetes erecta</name>
    <name type="common">African marigold</name>
    <dbReference type="NCBI Taxonomy" id="13708"/>
    <lineage>
        <taxon>Eukaryota</taxon>
        <taxon>Viridiplantae</taxon>
        <taxon>Streptophyta</taxon>
        <taxon>Embryophyta</taxon>
        <taxon>Tracheophyta</taxon>
        <taxon>Spermatophyta</taxon>
        <taxon>Magnoliopsida</taxon>
        <taxon>eudicotyledons</taxon>
        <taxon>Gunneridae</taxon>
        <taxon>Pentapetalae</taxon>
        <taxon>asterids</taxon>
        <taxon>campanulids</taxon>
        <taxon>Asterales</taxon>
        <taxon>Asteraceae</taxon>
        <taxon>Asteroideae</taxon>
        <taxon>Heliantheae alliance</taxon>
        <taxon>Tageteae</taxon>
        <taxon>Tagetes</taxon>
    </lineage>
</organism>
<dbReference type="InterPro" id="IPR032675">
    <property type="entry name" value="LRR_dom_sf"/>
</dbReference>
<feature type="domain" description="Protein kinase" evidence="15">
    <location>
        <begin position="665"/>
        <end position="942"/>
    </location>
</feature>
<evidence type="ECO:0000256" key="2">
    <source>
        <dbReference type="ARBA" id="ARBA00022614"/>
    </source>
</evidence>
<keyword evidence="11" id="KW-0675">Receptor</keyword>
<dbReference type="InterPro" id="IPR001245">
    <property type="entry name" value="Ser-Thr/Tyr_kinase_cat_dom"/>
</dbReference>
<keyword evidence="7" id="KW-0547">Nucleotide-binding</keyword>
<dbReference type="Pfam" id="PF07714">
    <property type="entry name" value="PK_Tyr_Ser-Thr"/>
    <property type="match status" value="1"/>
</dbReference>
<dbReference type="PRINTS" id="PR00019">
    <property type="entry name" value="LEURICHRPT"/>
</dbReference>
<keyword evidence="2" id="KW-0433">Leucine-rich repeat</keyword>
<reference evidence="16" key="1">
    <citation type="journal article" date="2023" name="bioRxiv">
        <title>Improved chromosome-level genome assembly for marigold (Tagetes erecta).</title>
        <authorList>
            <person name="Jiang F."/>
            <person name="Yuan L."/>
            <person name="Wang S."/>
            <person name="Wang H."/>
            <person name="Xu D."/>
            <person name="Wang A."/>
            <person name="Fan W."/>
        </authorList>
    </citation>
    <scope>NUCLEOTIDE SEQUENCE</scope>
    <source>
        <strain evidence="16">WSJ</strain>
        <tissue evidence="16">Leaf</tissue>
    </source>
</reference>
<dbReference type="AlphaFoldDB" id="A0AAD8LC27"/>
<accession>A0AAD8LC27</accession>